<gene>
    <name evidence="1" type="ORF">SDC9_201158</name>
</gene>
<dbReference type="AlphaFoldDB" id="A0A645IZ14"/>
<comment type="caution">
    <text evidence="1">The sequence shown here is derived from an EMBL/GenBank/DDBJ whole genome shotgun (WGS) entry which is preliminary data.</text>
</comment>
<organism evidence="1">
    <name type="scientific">bioreactor metagenome</name>
    <dbReference type="NCBI Taxonomy" id="1076179"/>
    <lineage>
        <taxon>unclassified sequences</taxon>
        <taxon>metagenomes</taxon>
        <taxon>ecological metagenomes</taxon>
    </lineage>
</organism>
<sequence>MKLAVDLLSTHAGLGQGVVLKDTADLPQEMGGRQQCRGRSELVEPVKKKLCVLVALGGGLCQPPLRQRLILRHLPPQQVEFAQCVLGELVALLCRVIQIFQCLRHILGDDFAPQILLAQPVPGIRTAVLVGHLQPVQPRRDVPHQPIVGEQQLAQGV</sequence>
<name>A0A645IZ14_9ZZZZ</name>
<reference evidence="1" key="1">
    <citation type="submission" date="2019-08" db="EMBL/GenBank/DDBJ databases">
        <authorList>
            <person name="Kucharzyk K."/>
            <person name="Murdoch R.W."/>
            <person name="Higgins S."/>
            <person name="Loffler F."/>
        </authorList>
    </citation>
    <scope>NUCLEOTIDE SEQUENCE</scope>
</reference>
<dbReference type="EMBL" id="VSSQ01120654">
    <property type="protein sequence ID" value="MPN53494.1"/>
    <property type="molecule type" value="Genomic_DNA"/>
</dbReference>
<protein>
    <submittedName>
        <fullName evidence="1">Uncharacterized protein</fullName>
    </submittedName>
</protein>
<proteinExistence type="predicted"/>
<evidence type="ECO:0000313" key="1">
    <source>
        <dbReference type="EMBL" id="MPN53494.1"/>
    </source>
</evidence>
<accession>A0A645IZ14</accession>